<reference evidence="1 2" key="1">
    <citation type="journal article" date="2020" name="bioRxiv">
        <title>Whole genome comparisons of ergot fungi reveals the divergence and evolution of species within the genus Claviceps are the result of varying mechanisms driving genome evolution and host range expansion.</title>
        <authorList>
            <person name="Wyka S.A."/>
            <person name="Mondo S.J."/>
            <person name="Liu M."/>
            <person name="Dettman J."/>
            <person name="Nalam V."/>
            <person name="Broders K.D."/>
        </authorList>
    </citation>
    <scope>NUCLEOTIDE SEQUENCE [LARGE SCALE GENOMIC DNA]</scope>
    <source>
        <strain evidence="1 2">Clav52</strain>
    </source>
</reference>
<proteinExistence type="predicted"/>
<keyword evidence="2" id="KW-1185">Reference proteome</keyword>
<protein>
    <submittedName>
        <fullName evidence="1">Uncharacterized protein</fullName>
    </submittedName>
</protein>
<comment type="caution">
    <text evidence="1">The sequence shown here is derived from an EMBL/GenBank/DDBJ whole genome shotgun (WGS) entry which is preliminary data.</text>
</comment>
<dbReference type="EMBL" id="SRRH01000654">
    <property type="protein sequence ID" value="KAG6286190.1"/>
    <property type="molecule type" value="Genomic_DNA"/>
</dbReference>
<name>A0A9P7QF30_9HYPO</name>
<sequence>MRFAIENSSDPIWLNPNPATFDDAVSNLHAFSTEGRSEARFRDMPGAVEYKTAPRLRECYGWTTISGKELWALSLRLKPPELKINGREVRNMRSTEEYRAIVYEYVPSSERRRDGRGSYSSAAGFLLARWMVHGANAD</sequence>
<organism evidence="1 2">
    <name type="scientific">Claviceps aff. purpurea</name>
    <dbReference type="NCBI Taxonomy" id="1967640"/>
    <lineage>
        <taxon>Eukaryota</taxon>
        <taxon>Fungi</taxon>
        <taxon>Dikarya</taxon>
        <taxon>Ascomycota</taxon>
        <taxon>Pezizomycotina</taxon>
        <taxon>Sordariomycetes</taxon>
        <taxon>Hypocreomycetidae</taxon>
        <taxon>Hypocreales</taxon>
        <taxon>Clavicipitaceae</taxon>
        <taxon>Claviceps</taxon>
    </lineage>
</organism>
<gene>
    <name evidence="1" type="ORF">E4U09_006858</name>
</gene>
<evidence type="ECO:0000313" key="1">
    <source>
        <dbReference type="EMBL" id="KAG6286190.1"/>
    </source>
</evidence>
<evidence type="ECO:0000313" key="2">
    <source>
        <dbReference type="Proteomes" id="UP000707071"/>
    </source>
</evidence>
<dbReference type="Proteomes" id="UP000707071">
    <property type="component" value="Unassembled WGS sequence"/>
</dbReference>
<dbReference type="AlphaFoldDB" id="A0A9P7QF30"/>
<accession>A0A9P7QF30</accession>